<keyword evidence="1" id="KW-1133">Transmembrane helix</keyword>
<accession>A0A6A3PDP6</accession>
<keyword evidence="1" id="KW-0472">Membrane</keyword>
<dbReference type="EMBL" id="QXGA01009854">
    <property type="protein sequence ID" value="KAE9056073.1"/>
    <property type="molecule type" value="Genomic_DNA"/>
</dbReference>
<evidence type="ECO:0000313" key="2">
    <source>
        <dbReference type="EMBL" id="KAE8919917.1"/>
    </source>
</evidence>
<dbReference type="AlphaFoldDB" id="A0A6A3PDP6"/>
<name>A0A6A3PDP6_9STRA</name>
<dbReference type="EMBL" id="QXGF01004353">
    <property type="protein sequence ID" value="KAE8919917.1"/>
    <property type="molecule type" value="Genomic_DNA"/>
</dbReference>
<protein>
    <submittedName>
        <fullName evidence="3">Uncharacterized protein</fullName>
    </submittedName>
</protein>
<keyword evidence="1" id="KW-0812">Transmembrane</keyword>
<organism evidence="3 5">
    <name type="scientific">Phytophthora fragariae</name>
    <dbReference type="NCBI Taxonomy" id="53985"/>
    <lineage>
        <taxon>Eukaryota</taxon>
        <taxon>Sar</taxon>
        <taxon>Stramenopiles</taxon>
        <taxon>Oomycota</taxon>
        <taxon>Peronosporomycetes</taxon>
        <taxon>Peronosporales</taxon>
        <taxon>Peronosporaceae</taxon>
        <taxon>Phytophthora</taxon>
    </lineage>
</organism>
<evidence type="ECO:0000313" key="3">
    <source>
        <dbReference type="EMBL" id="KAE9056073.1"/>
    </source>
</evidence>
<comment type="caution">
    <text evidence="3">The sequence shown here is derived from an EMBL/GenBank/DDBJ whole genome shotgun (WGS) entry which is preliminary data.</text>
</comment>
<evidence type="ECO:0000313" key="4">
    <source>
        <dbReference type="Proteomes" id="UP000429523"/>
    </source>
</evidence>
<feature type="transmembrane region" description="Helical" evidence="1">
    <location>
        <begin position="21"/>
        <end position="44"/>
    </location>
</feature>
<proteinExistence type="predicted"/>
<reference evidence="4 5" key="1">
    <citation type="submission" date="2018-08" db="EMBL/GenBank/DDBJ databases">
        <title>Genomic investigation of the strawberry pathogen Phytophthora fragariae indicates pathogenicity is determined by transcriptional variation in three key races.</title>
        <authorList>
            <person name="Adams T.M."/>
            <person name="Armitage A.D."/>
            <person name="Sobczyk M.K."/>
            <person name="Bates H.J."/>
            <person name="Dunwell J.M."/>
            <person name="Nellist C.F."/>
            <person name="Harrison R.J."/>
        </authorList>
    </citation>
    <scope>NUCLEOTIDE SEQUENCE [LARGE SCALE GENOMIC DNA]</scope>
    <source>
        <strain evidence="3 5">NOV-5</strain>
        <strain evidence="2 4">NOV-9</strain>
    </source>
</reference>
<dbReference type="Proteomes" id="UP000429523">
    <property type="component" value="Unassembled WGS sequence"/>
</dbReference>
<sequence>MYATSGRVRVVMYNKHPIKDLYGLVFIASRSAFVVGDCILVNFMPDSHGFTTAFASCWLNRFVTSSM</sequence>
<evidence type="ECO:0000313" key="5">
    <source>
        <dbReference type="Proteomes" id="UP000440732"/>
    </source>
</evidence>
<evidence type="ECO:0000256" key="1">
    <source>
        <dbReference type="SAM" id="Phobius"/>
    </source>
</evidence>
<gene>
    <name evidence="3" type="ORF">PF006_g32790</name>
    <name evidence="2" type="ORF">PF009_g29782</name>
</gene>
<dbReference type="Proteomes" id="UP000440732">
    <property type="component" value="Unassembled WGS sequence"/>
</dbReference>